<organism evidence="2 3">
    <name type="scientific">Phytophthora fragariaefolia</name>
    <dbReference type="NCBI Taxonomy" id="1490495"/>
    <lineage>
        <taxon>Eukaryota</taxon>
        <taxon>Sar</taxon>
        <taxon>Stramenopiles</taxon>
        <taxon>Oomycota</taxon>
        <taxon>Peronosporomycetes</taxon>
        <taxon>Peronosporales</taxon>
        <taxon>Peronosporaceae</taxon>
        <taxon>Phytophthora</taxon>
    </lineage>
</organism>
<reference evidence="2" key="1">
    <citation type="submission" date="2023-04" db="EMBL/GenBank/DDBJ databases">
        <title>Phytophthora fragariaefolia NBRC 109709.</title>
        <authorList>
            <person name="Ichikawa N."/>
            <person name="Sato H."/>
            <person name="Tonouchi N."/>
        </authorList>
    </citation>
    <scope>NUCLEOTIDE SEQUENCE</scope>
    <source>
        <strain evidence="2">NBRC 109709</strain>
    </source>
</reference>
<feature type="compositionally biased region" description="Basic residues" evidence="1">
    <location>
        <begin position="253"/>
        <end position="263"/>
    </location>
</feature>
<protein>
    <submittedName>
        <fullName evidence="2">Unnamed protein product</fullName>
    </submittedName>
</protein>
<accession>A0A9W6TQ44</accession>
<dbReference type="EMBL" id="BSXT01000079">
    <property type="protein sequence ID" value="GMF16871.1"/>
    <property type="molecule type" value="Genomic_DNA"/>
</dbReference>
<sequence length="400" mass="44321">MDVSEIFQSLRKSAVVASSSTREPSEAGDHMILVGGYGWSISSAETTSVWLAVGWKICEHGKAHQLPTLDGAQSACPSTSILLAYSPGMNVDAAMRSELTSGRQQSPYRRWRVGYVMNGRSHSTIFWGCFLHLMTTVSEIGGGHFMDHFMGRAMQIVPFAQKCVDQVEVVTARSIARAMARPRKPRQQRPECEATRLPYLIDAALGLRRSLQHAEPGTWTPAAIVNAEDRQLSEQQRSDQGKWQRAAIQDKRRNGKKGRKHVPRLLPGERRGFRQNDKDSGHAPEGYVPTLPALDERVLILYHSSLKRAWKQQQQQLEIDELTSSLAHYGHEAIYAATQIQKIFRGVAARTDGTTELPESRLGIEANAAVISCGSNTFKPWTRELQISSGTFGAVACGEL</sequence>
<comment type="caution">
    <text evidence="2">The sequence shown here is derived from an EMBL/GenBank/DDBJ whole genome shotgun (WGS) entry which is preliminary data.</text>
</comment>
<feature type="compositionally biased region" description="Basic and acidic residues" evidence="1">
    <location>
        <begin position="230"/>
        <end position="252"/>
    </location>
</feature>
<feature type="region of interest" description="Disordered" evidence="1">
    <location>
        <begin position="230"/>
        <end position="288"/>
    </location>
</feature>
<dbReference type="Proteomes" id="UP001165121">
    <property type="component" value="Unassembled WGS sequence"/>
</dbReference>
<dbReference type="PROSITE" id="PS50096">
    <property type="entry name" value="IQ"/>
    <property type="match status" value="1"/>
</dbReference>
<name>A0A9W6TQ44_9STRA</name>
<evidence type="ECO:0000313" key="3">
    <source>
        <dbReference type="Proteomes" id="UP001165121"/>
    </source>
</evidence>
<evidence type="ECO:0000313" key="2">
    <source>
        <dbReference type="EMBL" id="GMF16871.1"/>
    </source>
</evidence>
<dbReference type="OrthoDB" id="190375at2759"/>
<proteinExistence type="predicted"/>
<dbReference type="AlphaFoldDB" id="A0A9W6TQ44"/>
<keyword evidence="3" id="KW-1185">Reference proteome</keyword>
<feature type="compositionally biased region" description="Basic and acidic residues" evidence="1">
    <location>
        <begin position="267"/>
        <end position="282"/>
    </location>
</feature>
<gene>
    <name evidence="2" type="ORF">Pfra01_000097000</name>
</gene>
<evidence type="ECO:0000256" key="1">
    <source>
        <dbReference type="SAM" id="MobiDB-lite"/>
    </source>
</evidence>